<protein>
    <submittedName>
        <fullName evidence="6">Common central domain of tyrosinase</fullName>
    </submittedName>
</protein>
<dbReference type="Proteomes" id="UP000236753">
    <property type="component" value="Unassembled WGS sequence"/>
</dbReference>
<dbReference type="InterPro" id="IPR008922">
    <property type="entry name" value="Di-copper_centre_dom_sf"/>
</dbReference>
<dbReference type="EMBL" id="FNUX01000025">
    <property type="protein sequence ID" value="SEG08636.1"/>
    <property type="molecule type" value="Genomic_DNA"/>
</dbReference>
<evidence type="ECO:0000256" key="2">
    <source>
        <dbReference type="ARBA" id="ARBA00022723"/>
    </source>
</evidence>
<dbReference type="SUPFAM" id="SSF48056">
    <property type="entry name" value="Di-copper centre-containing domain"/>
    <property type="match status" value="1"/>
</dbReference>
<evidence type="ECO:0000256" key="1">
    <source>
        <dbReference type="ARBA" id="ARBA00009928"/>
    </source>
</evidence>
<dbReference type="RefSeq" id="WP_103967259.1">
    <property type="nucleotide sequence ID" value="NZ_FNUX01000025.1"/>
</dbReference>
<gene>
    <name evidence="6" type="ORF">SAMN05216334_12533</name>
</gene>
<dbReference type="Gene3D" id="1.10.1280.10">
    <property type="entry name" value="Di-copper center containing domain from catechol oxidase"/>
    <property type="match status" value="2"/>
</dbReference>
<dbReference type="PRINTS" id="PR00092">
    <property type="entry name" value="TYROSINASE"/>
</dbReference>
<sequence>MGIRKNQNKLTNAEKTRFVNAVKKMKADTAAAYNYDKYVTIHNTAFSGNMDLNPAHMGPAFFPWHRYFLRKFERDLEAADRALGKDGNVTLPYWDWTHDNANEANRQRGSIWKDNFMGGYGDPVTTGPFRTGEWTTIPPGPAMLVRALGRTAIDANAVNSLPTEAEVNDALTIKGFDCVPWSTDSLRGPSLPTPPAPILTGTGGGTLATGVYRVVITYVNVLGETRPSQESTICLGGGCTPSNTNNAIRITSPPAQASASGYNVYVTAANGASLTETKHGGTTLIGTSVSITNIVPGDAFPTMNSTGSYRNFLEGWISTRGQPELHNRIHMWVAGSMSPGTSPNDPVFFLHHCNIDRLWALWQYRNPGQNYPLVVPRTSPPPGNRPHGLNDLMPPWIAPPEEVRPVNVLNHRPMGYSYDTDPVGLSINVAP</sequence>
<dbReference type="PROSITE" id="PS00497">
    <property type="entry name" value="TYROSINASE_1"/>
    <property type="match status" value="1"/>
</dbReference>
<evidence type="ECO:0000259" key="4">
    <source>
        <dbReference type="PROSITE" id="PS00497"/>
    </source>
</evidence>
<evidence type="ECO:0000259" key="5">
    <source>
        <dbReference type="PROSITE" id="PS00498"/>
    </source>
</evidence>
<dbReference type="OrthoDB" id="2874181at2"/>
<reference evidence="6 7" key="1">
    <citation type="submission" date="2016-10" db="EMBL/GenBank/DDBJ databases">
        <authorList>
            <person name="de Groot N.N."/>
        </authorList>
    </citation>
    <scope>NUCLEOTIDE SEQUENCE [LARGE SCALE GENOMIC DNA]</scope>
    <source>
        <strain evidence="6 7">Nm13</strain>
    </source>
</reference>
<organism evidence="6 7">
    <name type="scientific">Nitrosomonas ureae</name>
    <dbReference type="NCBI Taxonomy" id="44577"/>
    <lineage>
        <taxon>Bacteria</taxon>
        <taxon>Pseudomonadati</taxon>
        <taxon>Pseudomonadota</taxon>
        <taxon>Betaproteobacteria</taxon>
        <taxon>Nitrosomonadales</taxon>
        <taxon>Nitrosomonadaceae</taxon>
        <taxon>Nitrosomonas</taxon>
    </lineage>
</organism>
<evidence type="ECO:0000313" key="7">
    <source>
        <dbReference type="Proteomes" id="UP000236753"/>
    </source>
</evidence>
<dbReference type="GO" id="GO:0046872">
    <property type="term" value="F:metal ion binding"/>
    <property type="evidence" value="ECO:0007669"/>
    <property type="project" value="UniProtKB-KW"/>
</dbReference>
<dbReference type="GO" id="GO:0016491">
    <property type="term" value="F:oxidoreductase activity"/>
    <property type="evidence" value="ECO:0007669"/>
    <property type="project" value="InterPro"/>
</dbReference>
<keyword evidence="3" id="KW-0186">Copper</keyword>
<feature type="domain" description="Tyrosinase copper-binding" evidence="5">
    <location>
        <begin position="345"/>
        <end position="356"/>
    </location>
</feature>
<dbReference type="InterPro" id="IPR002227">
    <property type="entry name" value="Tyrosinase_Cu-bd"/>
</dbReference>
<dbReference type="InterPro" id="IPR050316">
    <property type="entry name" value="Tyrosinase/Hemocyanin"/>
</dbReference>
<dbReference type="AlphaFoldDB" id="A0A1H5XBP9"/>
<name>A0A1H5XBP9_9PROT</name>
<evidence type="ECO:0000313" key="6">
    <source>
        <dbReference type="EMBL" id="SEG08636.1"/>
    </source>
</evidence>
<evidence type="ECO:0000256" key="3">
    <source>
        <dbReference type="ARBA" id="ARBA00023008"/>
    </source>
</evidence>
<comment type="similarity">
    <text evidence="1">Belongs to the tyrosinase family.</text>
</comment>
<proteinExistence type="inferred from homology"/>
<feature type="domain" description="Tyrosinase copper-binding" evidence="4">
    <location>
        <begin position="56"/>
        <end position="73"/>
    </location>
</feature>
<dbReference type="Pfam" id="PF00264">
    <property type="entry name" value="Tyrosinase"/>
    <property type="match status" value="2"/>
</dbReference>
<dbReference type="PANTHER" id="PTHR11474:SF126">
    <property type="entry name" value="TYROSINASE-LIKE PROTEIN TYR-1-RELATED"/>
    <property type="match status" value="1"/>
</dbReference>
<keyword evidence="2" id="KW-0479">Metal-binding</keyword>
<dbReference type="PROSITE" id="PS00498">
    <property type="entry name" value="TYROSINASE_2"/>
    <property type="match status" value="1"/>
</dbReference>
<accession>A0A1H5XBP9</accession>
<dbReference type="PANTHER" id="PTHR11474">
    <property type="entry name" value="TYROSINASE FAMILY MEMBER"/>
    <property type="match status" value="1"/>
</dbReference>